<gene>
    <name evidence="3" type="ORF">K9B37_07120</name>
</gene>
<evidence type="ECO:0000256" key="1">
    <source>
        <dbReference type="SAM" id="Phobius"/>
    </source>
</evidence>
<dbReference type="PRINTS" id="PR00412">
    <property type="entry name" value="EPOXHYDRLASE"/>
</dbReference>
<dbReference type="RefSeq" id="WP_224312373.1">
    <property type="nucleotide sequence ID" value="NZ_JAIRBM010000004.1"/>
</dbReference>
<dbReference type="InterPro" id="IPR000073">
    <property type="entry name" value="AB_hydrolase_1"/>
</dbReference>
<proteinExistence type="predicted"/>
<dbReference type="InterPro" id="IPR029058">
    <property type="entry name" value="AB_hydrolase_fold"/>
</dbReference>
<dbReference type="EMBL" id="JAIRBM010000004">
    <property type="protein sequence ID" value="MBZ6076059.1"/>
    <property type="molecule type" value="Genomic_DNA"/>
</dbReference>
<keyword evidence="1" id="KW-0472">Membrane</keyword>
<evidence type="ECO:0000259" key="2">
    <source>
        <dbReference type="Pfam" id="PF00561"/>
    </source>
</evidence>
<keyword evidence="4" id="KW-1185">Reference proteome</keyword>
<dbReference type="SUPFAM" id="SSF53474">
    <property type="entry name" value="alpha/beta-Hydrolases"/>
    <property type="match status" value="1"/>
</dbReference>
<dbReference type="Proteomes" id="UP000704176">
    <property type="component" value="Unassembled WGS sequence"/>
</dbReference>
<evidence type="ECO:0000313" key="4">
    <source>
        <dbReference type="Proteomes" id="UP000704176"/>
    </source>
</evidence>
<dbReference type="PANTHER" id="PTHR43689:SF8">
    <property type="entry name" value="ALPHA_BETA-HYDROLASES SUPERFAMILY PROTEIN"/>
    <property type="match status" value="1"/>
</dbReference>
<name>A0ABS7VLE8_9HYPH</name>
<dbReference type="PRINTS" id="PR00111">
    <property type="entry name" value="ABHYDROLASE"/>
</dbReference>
<accession>A0ABS7VLE8</accession>
<keyword evidence="1" id="KW-1133">Transmembrane helix</keyword>
<dbReference type="Gene3D" id="3.40.50.1820">
    <property type="entry name" value="alpha/beta hydrolase"/>
    <property type="match status" value="1"/>
</dbReference>
<dbReference type="Pfam" id="PF00561">
    <property type="entry name" value="Abhydrolase_1"/>
    <property type="match status" value="1"/>
</dbReference>
<feature type="domain" description="AB hydrolase-1" evidence="2">
    <location>
        <begin position="82"/>
        <end position="321"/>
    </location>
</feature>
<organism evidence="3 4">
    <name type="scientific">Microvirga puerhi</name>
    <dbReference type="NCBI Taxonomy" id="2876078"/>
    <lineage>
        <taxon>Bacteria</taxon>
        <taxon>Pseudomonadati</taxon>
        <taxon>Pseudomonadota</taxon>
        <taxon>Alphaproteobacteria</taxon>
        <taxon>Hyphomicrobiales</taxon>
        <taxon>Methylobacteriaceae</taxon>
        <taxon>Microvirga</taxon>
    </lineage>
</organism>
<keyword evidence="1" id="KW-0812">Transmembrane</keyword>
<feature type="transmembrane region" description="Helical" evidence="1">
    <location>
        <begin position="27"/>
        <end position="47"/>
    </location>
</feature>
<dbReference type="PANTHER" id="PTHR43689">
    <property type="entry name" value="HYDROLASE"/>
    <property type="match status" value="1"/>
</dbReference>
<dbReference type="GO" id="GO:0016787">
    <property type="term" value="F:hydrolase activity"/>
    <property type="evidence" value="ECO:0007669"/>
    <property type="project" value="UniProtKB-KW"/>
</dbReference>
<evidence type="ECO:0000313" key="3">
    <source>
        <dbReference type="EMBL" id="MBZ6076059.1"/>
    </source>
</evidence>
<sequence length="355" mass="38655">MPETGDRRALYRPQGRAVSSHLPSSSWLVPAVVGGVAAVAAAAALYVRRQTAEAEQENPPIGRFMNVDGVRLHYIERGSGEPLVLLHGNGSMIQDFLLSGIVDRLARNYRVIVFDRPGFGYSSRPRRLWTPRAYARLFAEALNMLGVRNALVLGHSWGTLIALAMALEAPALVRGLVLLSGYYYPTARADVVLFSSPAIPVIGDFMRHTISPLVTQMILPKLIRKIFAPAPVPQRFDEHFPKALVMRPLHLRAASEDTALLIAATMDLQGHYPEVTVPTVIVAGEDDEIVDTHRQSERLQDDLPNSVFMALPGLGHMIQHLDAEAVVQAVDAAALKAKARPRMGAPALVEQPGAA</sequence>
<protein>
    <submittedName>
        <fullName evidence="3">Alpha/beta hydrolase</fullName>
    </submittedName>
</protein>
<feature type="transmembrane region" description="Helical" evidence="1">
    <location>
        <begin position="157"/>
        <end position="179"/>
    </location>
</feature>
<dbReference type="InterPro" id="IPR000639">
    <property type="entry name" value="Epox_hydrolase-like"/>
</dbReference>
<keyword evidence="3" id="KW-0378">Hydrolase</keyword>
<comment type="caution">
    <text evidence="3">The sequence shown here is derived from an EMBL/GenBank/DDBJ whole genome shotgun (WGS) entry which is preliminary data.</text>
</comment>
<reference evidence="3 4" key="1">
    <citation type="submission" date="2021-09" db="EMBL/GenBank/DDBJ databases">
        <title>The complete genome sequence of a new microorganism.</title>
        <authorList>
            <person name="Zi Z."/>
        </authorList>
    </citation>
    <scope>NUCLEOTIDE SEQUENCE [LARGE SCALE GENOMIC DNA]</scope>
    <source>
        <strain evidence="3 4">WGZ8</strain>
    </source>
</reference>